<reference evidence="2" key="1">
    <citation type="submission" date="2016-05" db="EMBL/GenBank/DDBJ databases">
        <authorList>
            <person name="Naeem Raeece"/>
        </authorList>
    </citation>
    <scope>NUCLEOTIDE SEQUENCE [LARGE SCALE GENOMIC DNA]</scope>
</reference>
<proteinExistence type="predicted"/>
<evidence type="ECO:0000313" key="1">
    <source>
        <dbReference type="EMBL" id="SBT36719.1"/>
    </source>
</evidence>
<gene>
    <name evidence="1" type="ORF">POVWA1_033980</name>
</gene>
<dbReference type="AlphaFoldDB" id="A0A1A8YYR3"/>
<dbReference type="InterPro" id="IPR008780">
    <property type="entry name" value="Plasmodium_Vir"/>
</dbReference>
<keyword evidence="2" id="KW-1185">Reference proteome</keyword>
<sequence>MESSLTHLPSYIMYNNFKTQNDEAYCNTNFKELLQINNKDSSIKDLCKNAAGILKHIAEELKKDVDISVHCVYFNFYIYDQIKKKFSSYPSNDIGNIISDIHSGWRNINHELLKDKCSFKYTIDNIELDKWINMKIIYDYNKNYDYIEKNYLTDDETCKTNKEYLKNIKPLYEKWSKVCCSETPECNFYYYDCYNIKDPDELLKIIKCNDLPKAHLYGPAPEAAIVLNGKEGNDIHLQDEQRVRRDNDPSTLGPLKSSITFSIPLIGTLIICSFLYKFSPLGSWLRSKIQQNVNIKDIPYNDGTDESLGYTSQYADINSNNIPYNISYNNI</sequence>
<dbReference type="EMBL" id="FLRD01000099">
    <property type="protein sequence ID" value="SBT36719.1"/>
    <property type="molecule type" value="Genomic_DNA"/>
</dbReference>
<protein>
    <submittedName>
        <fullName evidence="1">PIR Superfamily Protein</fullName>
    </submittedName>
</protein>
<dbReference type="Proteomes" id="UP000078555">
    <property type="component" value="Unassembled WGS sequence"/>
</dbReference>
<accession>A0A1A8YYR3</accession>
<dbReference type="Pfam" id="PF05795">
    <property type="entry name" value="Plasmodium_Vir"/>
    <property type="match status" value="2"/>
</dbReference>
<name>A0A1A8YYR3_PLAOA</name>
<organism evidence="1 2">
    <name type="scientific">Plasmodium ovale wallikeri</name>
    <dbReference type="NCBI Taxonomy" id="864142"/>
    <lineage>
        <taxon>Eukaryota</taxon>
        <taxon>Sar</taxon>
        <taxon>Alveolata</taxon>
        <taxon>Apicomplexa</taxon>
        <taxon>Aconoidasida</taxon>
        <taxon>Haemosporida</taxon>
        <taxon>Plasmodiidae</taxon>
        <taxon>Plasmodium</taxon>
        <taxon>Plasmodium (Plasmodium)</taxon>
    </lineage>
</organism>
<evidence type="ECO:0000313" key="2">
    <source>
        <dbReference type="Proteomes" id="UP000078555"/>
    </source>
</evidence>